<dbReference type="SUPFAM" id="SSF53927">
    <property type="entry name" value="Cytidine deaminase-like"/>
    <property type="match status" value="2"/>
</dbReference>
<dbReference type="Proteomes" id="UP000784435">
    <property type="component" value="Unassembled WGS sequence"/>
</dbReference>
<dbReference type="InterPro" id="IPR003786">
    <property type="entry name" value="FdhD"/>
</dbReference>
<sequence>MRRTVRTRVRRFGEDGLQDARADALAGEEPLEVRLDGEQFTVTMRTPGDDVELIAGFLLSEGIVRDWAQIRQIDFAAGIDPDGTRNLNVARVSLEPGTWDPEVYRARQVYTSSACGICGTASIEAVQRSSAFPILLDAMSEDGPVAAPLVTAKALLGLPDALREEQTLFGSTGGVHAAGLFRLVRGEGAGGAGGAAGNSAEVGAGSAGEAGSGGAETGAGPAGAGPEAGVAQRAELLAVREDVGRHNAVDKVIGWALQQGLLPMHDTVLQVSGRASFELVQKASMAGIPVLSAVSAPSGLAVELGREQGITVVGFNRGARFNAYSHHERIV</sequence>
<comment type="similarity">
    <text evidence="3">Belongs to the FdhD family.</text>
</comment>
<dbReference type="InterPro" id="IPR016193">
    <property type="entry name" value="Cytidine_deaminase-like"/>
</dbReference>
<gene>
    <name evidence="3" type="primary">fdhD</name>
    <name evidence="5" type="ORF">K8V08_02005</name>
</gene>
<accession>A0A921SMT8</accession>
<feature type="compositionally biased region" description="Gly residues" evidence="4">
    <location>
        <begin position="205"/>
        <end position="223"/>
    </location>
</feature>
<dbReference type="HAMAP" id="MF_00187">
    <property type="entry name" value="FdhD"/>
    <property type="match status" value="1"/>
</dbReference>
<keyword evidence="1 3" id="KW-0963">Cytoplasm</keyword>
<comment type="caution">
    <text evidence="5">The sequence shown here is derived from an EMBL/GenBank/DDBJ whole genome shotgun (WGS) entry which is preliminary data.</text>
</comment>
<dbReference type="Gene3D" id="3.40.140.10">
    <property type="entry name" value="Cytidine Deaminase, domain 2"/>
    <property type="match status" value="1"/>
</dbReference>
<organism evidence="5 6">
    <name type="scientific">Brevibacterium senegalense</name>
    <dbReference type="NCBI Taxonomy" id="1033736"/>
    <lineage>
        <taxon>Bacteria</taxon>
        <taxon>Bacillati</taxon>
        <taxon>Actinomycetota</taxon>
        <taxon>Actinomycetes</taxon>
        <taxon>Micrococcales</taxon>
        <taxon>Brevibacteriaceae</taxon>
        <taxon>Brevibacterium</taxon>
    </lineage>
</organism>
<evidence type="ECO:0000256" key="4">
    <source>
        <dbReference type="SAM" id="MobiDB-lite"/>
    </source>
</evidence>
<dbReference type="Gene3D" id="3.10.20.10">
    <property type="match status" value="1"/>
</dbReference>
<feature type="region of interest" description="Disordered" evidence="4">
    <location>
        <begin position="203"/>
        <end position="227"/>
    </location>
</feature>
<dbReference type="GO" id="GO:0016783">
    <property type="term" value="F:sulfurtransferase activity"/>
    <property type="evidence" value="ECO:0007669"/>
    <property type="project" value="InterPro"/>
</dbReference>
<evidence type="ECO:0000313" key="6">
    <source>
        <dbReference type="Proteomes" id="UP000784435"/>
    </source>
</evidence>
<evidence type="ECO:0000313" key="5">
    <source>
        <dbReference type="EMBL" id="HJG79166.1"/>
    </source>
</evidence>
<name>A0A921SMT8_9MICO</name>
<reference evidence="5" key="1">
    <citation type="journal article" date="2021" name="PeerJ">
        <title>Extensive microbial diversity within the chicken gut microbiome revealed by metagenomics and culture.</title>
        <authorList>
            <person name="Gilroy R."/>
            <person name="Ravi A."/>
            <person name="Getino M."/>
            <person name="Pursley I."/>
            <person name="Horton D.L."/>
            <person name="Alikhan N.F."/>
            <person name="Baker D."/>
            <person name="Gharbi K."/>
            <person name="Hall N."/>
            <person name="Watson M."/>
            <person name="Adriaenssens E.M."/>
            <person name="Foster-Nyarko E."/>
            <person name="Jarju S."/>
            <person name="Secka A."/>
            <person name="Antonio M."/>
            <person name="Oren A."/>
            <person name="Chaudhuri R.R."/>
            <person name="La Ragione R."/>
            <person name="Hildebrand F."/>
            <person name="Pallen M.J."/>
        </authorList>
    </citation>
    <scope>NUCLEOTIDE SEQUENCE</scope>
    <source>
        <strain evidence="5">ChiGjej5B5-7349</strain>
    </source>
</reference>
<dbReference type="PANTHER" id="PTHR30592">
    <property type="entry name" value="FORMATE DEHYDROGENASE"/>
    <property type="match status" value="1"/>
</dbReference>
<evidence type="ECO:0000256" key="3">
    <source>
        <dbReference type="HAMAP-Rule" id="MF_00187"/>
    </source>
</evidence>
<proteinExistence type="inferred from homology"/>
<dbReference type="GO" id="GO:0097163">
    <property type="term" value="F:sulfur carrier activity"/>
    <property type="evidence" value="ECO:0007669"/>
    <property type="project" value="UniProtKB-UniRule"/>
</dbReference>
<feature type="binding site" evidence="3">
    <location>
        <begin position="315"/>
        <end position="320"/>
    </location>
    <ligand>
        <name>Mo-bis(molybdopterin guanine dinucleotide)</name>
        <dbReference type="ChEBI" id="CHEBI:60539"/>
    </ligand>
</feature>
<comment type="function">
    <text evidence="3">Required for formate dehydrogenase (FDH) activity. Acts as a sulfur carrier protein that transfers sulfur from IscS to the molybdenum cofactor prior to its insertion into FDH.</text>
</comment>
<reference evidence="5" key="2">
    <citation type="submission" date="2021-09" db="EMBL/GenBank/DDBJ databases">
        <authorList>
            <person name="Gilroy R."/>
        </authorList>
    </citation>
    <scope>NUCLEOTIDE SEQUENCE</scope>
    <source>
        <strain evidence="5">ChiGjej5B5-7349</strain>
    </source>
</reference>
<dbReference type="GO" id="GO:0005737">
    <property type="term" value="C:cytoplasm"/>
    <property type="evidence" value="ECO:0007669"/>
    <property type="project" value="UniProtKB-SubCell"/>
</dbReference>
<comment type="subcellular location">
    <subcellularLocation>
        <location evidence="3">Cytoplasm</location>
    </subcellularLocation>
</comment>
<evidence type="ECO:0000256" key="2">
    <source>
        <dbReference type="ARBA" id="ARBA00023150"/>
    </source>
</evidence>
<dbReference type="Pfam" id="PF02634">
    <property type="entry name" value="FdhD-NarQ"/>
    <property type="match status" value="2"/>
</dbReference>
<dbReference type="GO" id="GO:0006777">
    <property type="term" value="P:Mo-molybdopterin cofactor biosynthetic process"/>
    <property type="evidence" value="ECO:0007669"/>
    <property type="project" value="UniProtKB-UniRule"/>
</dbReference>
<feature type="active site" description="Cysteine persulfide intermediate" evidence="3">
    <location>
        <position position="115"/>
    </location>
</feature>
<dbReference type="EMBL" id="DYUK01000043">
    <property type="protein sequence ID" value="HJG79166.1"/>
    <property type="molecule type" value="Genomic_DNA"/>
</dbReference>
<protein>
    <recommendedName>
        <fullName evidence="3">Sulfur carrier protein FdhD</fullName>
    </recommendedName>
</protein>
<dbReference type="AlphaFoldDB" id="A0A921SMT8"/>
<dbReference type="PANTHER" id="PTHR30592:SF1">
    <property type="entry name" value="SULFUR CARRIER PROTEIN FDHD"/>
    <property type="match status" value="1"/>
</dbReference>
<keyword evidence="2 3" id="KW-0501">Molybdenum cofactor biosynthesis</keyword>
<evidence type="ECO:0000256" key="1">
    <source>
        <dbReference type="ARBA" id="ARBA00022490"/>
    </source>
</evidence>